<reference evidence="14" key="2">
    <citation type="submission" date="2006-05" db="EMBL/GenBank/DDBJ databases">
        <title>Sequencing of the draft genome and assembly of Desulfuromonas acetoxidans DSM 684.</title>
        <authorList>
            <consortium name="US DOE Joint Genome Institute (JGI-PGF)"/>
            <person name="Copeland A."/>
            <person name="Lucas S."/>
            <person name="Lapidus A."/>
            <person name="Barry K."/>
            <person name="Detter J.C."/>
            <person name="Glavina del Rio T."/>
            <person name="Hammon N."/>
            <person name="Israni S."/>
            <person name="Dalin E."/>
            <person name="Tice H."/>
            <person name="Bruce D."/>
            <person name="Pitluck S."/>
            <person name="Richardson P."/>
        </authorList>
    </citation>
    <scope>NUCLEOTIDE SEQUENCE [LARGE SCALE GENOMIC DNA]</scope>
    <source>
        <strain evidence="14">DSM 684</strain>
    </source>
</reference>
<comment type="caution">
    <text evidence="14">The sequence shown here is derived from an EMBL/GenBank/DDBJ whole genome shotgun (WGS) entry which is preliminary data.</text>
</comment>
<name>Q1JY70_DESA6</name>
<proteinExistence type="inferred from homology"/>
<feature type="site" description="Stabilizes the phosphoryl group" evidence="12">
    <location>
        <position position="54"/>
    </location>
</feature>
<feature type="binding site" evidence="13">
    <location>
        <position position="95"/>
    </location>
    <ligand>
        <name>Zn(2+)</name>
        <dbReference type="ChEBI" id="CHEBI:29105"/>
    </ligand>
</feature>
<feature type="binding site" evidence="13">
    <location>
        <position position="93"/>
    </location>
    <ligand>
        <name>Zn(2+)</name>
        <dbReference type="ChEBI" id="CHEBI:29105"/>
    </ligand>
</feature>
<dbReference type="FunFam" id="3.40.50.1000:FF:000037">
    <property type="entry name" value="D,D-heptose 1,7-bisphosphate phosphatase"/>
    <property type="match status" value="1"/>
</dbReference>
<evidence type="ECO:0000256" key="12">
    <source>
        <dbReference type="PIRSR" id="PIRSR004682-3"/>
    </source>
</evidence>
<evidence type="ECO:0000256" key="10">
    <source>
        <dbReference type="PIRSR" id="PIRSR004682-1"/>
    </source>
</evidence>
<keyword evidence="5 13" id="KW-0862">Zinc</keyword>
<dbReference type="InterPro" id="IPR023214">
    <property type="entry name" value="HAD_sf"/>
</dbReference>
<keyword evidence="3 13" id="KW-0479">Metal-binding</keyword>
<dbReference type="PIRSF" id="PIRSF004682">
    <property type="entry name" value="GmhB"/>
    <property type="match status" value="1"/>
</dbReference>
<dbReference type="CDD" id="cd07503">
    <property type="entry name" value="HAD_HisB-N"/>
    <property type="match status" value="1"/>
</dbReference>
<comment type="similarity">
    <text evidence="8 9">Belongs to the gmhB family.</text>
</comment>
<dbReference type="InterPro" id="IPR006549">
    <property type="entry name" value="HAD-SF_hydro_IIIA"/>
</dbReference>
<organism evidence="14 15">
    <name type="scientific">Desulfuromonas acetoxidans (strain DSM 684 / 11070)</name>
    <dbReference type="NCBI Taxonomy" id="281689"/>
    <lineage>
        <taxon>Bacteria</taxon>
        <taxon>Pseudomonadati</taxon>
        <taxon>Thermodesulfobacteriota</taxon>
        <taxon>Desulfuromonadia</taxon>
        <taxon>Desulfuromonadales</taxon>
        <taxon>Desulfuromonadaceae</taxon>
        <taxon>Desulfuromonas</taxon>
    </lineage>
</organism>
<dbReference type="GO" id="GO:0005975">
    <property type="term" value="P:carbohydrate metabolic process"/>
    <property type="evidence" value="ECO:0007669"/>
    <property type="project" value="InterPro"/>
</dbReference>
<keyword evidence="4 9" id="KW-0378">Hydrolase</keyword>
<dbReference type="EC" id="3.1.3.-" evidence="9"/>
<dbReference type="NCBIfam" id="NF006506">
    <property type="entry name" value="PRK08942.1"/>
    <property type="match status" value="1"/>
</dbReference>
<comment type="cofactor">
    <cofactor evidence="13">
        <name>Zn(2+)</name>
        <dbReference type="ChEBI" id="CHEBI:29105"/>
    </cofactor>
</comment>
<dbReference type="GO" id="GO:0016791">
    <property type="term" value="F:phosphatase activity"/>
    <property type="evidence" value="ECO:0007669"/>
    <property type="project" value="InterPro"/>
</dbReference>
<dbReference type="InterPro" id="IPR006543">
    <property type="entry name" value="Histidinol-phos"/>
</dbReference>
<dbReference type="SUPFAM" id="SSF56784">
    <property type="entry name" value="HAD-like"/>
    <property type="match status" value="1"/>
</dbReference>
<feature type="binding site" evidence="11">
    <location>
        <begin position="20"/>
        <end position="23"/>
    </location>
    <ligand>
        <name>substrate</name>
    </ligand>
</feature>
<feature type="binding site" evidence="13">
    <location>
        <position position="138"/>
    </location>
    <ligand>
        <name>Mg(2+)</name>
        <dbReference type="ChEBI" id="CHEBI:18420"/>
    </ligand>
</feature>
<dbReference type="PANTHER" id="PTHR42891:SF1">
    <property type="entry name" value="D-GLYCERO-BETA-D-MANNO-HEPTOSE-1,7-BISPHOSPHATE 7-PHOSPHATASE"/>
    <property type="match status" value="1"/>
</dbReference>
<evidence type="ECO:0000256" key="11">
    <source>
        <dbReference type="PIRSR" id="PIRSR004682-2"/>
    </source>
</evidence>
<dbReference type="RefSeq" id="WP_006001348.1">
    <property type="nucleotide sequence ID" value="NZ_AAEW02000013.1"/>
</dbReference>
<dbReference type="InterPro" id="IPR004446">
    <property type="entry name" value="Heptose_bisP_phosphatase"/>
</dbReference>
<feature type="binding site" evidence="11">
    <location>
        <position position="138"/>
    </location>
    <ligand>
        <name>substrate</name>
    </ligand>
</feature>
<keyword evidence="6 9" id="KW-0119">Carbohydrate metabolism</keyword>
<evidence type="ECO:0000256" key="6">
    <source>
        <dbReference type="ARBA" id="ARBA00023277"/>
    </source>
</evidence>
<dbReference type="OrthoDB" id="9814110at2"/>
<evidence type="ECO:0000256" key="3">
    <source>
        <dbReference type="ARBA" id="ARBA00022723"/>
    </source>
</evidence>
<gene>
    <name evidence="14" type="ORF">Dace_0496</name>
</gene>
<dbReference type="Pfam" id="PF13242">
    <property type="entry name" value="Hydrolase_like"/>
    <property type="match status" value="1"/>
</dbReference>
<dbReference type="EMBL" id="AAEW02000013">
    <property type="protein sequence ID" value="EAT15126.1"/>
    <property type="molecule type" value="Genomic_DNA"/>
</dbReference>
<feature type="binding site" evidence="11">
    <location>
        <begin position="54"/>
        <end position="57"/>
    </location>
    <ligand>
        <name>substrate</name>
    </ligand>
</feature>
<feature type="site" description="Stabilizes the phosphoryl group" evidence="12">
    <location>
        <position position="112"/>
    </location>
</feature>
<evidence type="ECO:0000256" key="7">
    <source>
        <dbReference type="ARBA" id="ARBA00031828"/>
    </source>
</evidence>
<dbReference type="GO" id="GO:0046872">
    <property type="term" value="F:metal ion binding"/>
    <property type="evidence" value="ECO:0007669"/>
    <property type="project" value="UniProtKB-KW"/>
</dbReference>
<evidence type="ECO:0000256" key="8">
    <source>
        <dbReference type="ARBA" id="ARBA00061616"/>
    </source>
</evidence>
<feature type="binding site" evidence="13">
    <location>
        <position position="12"/>
    </location>
    <ligand>
        <name>Mg(2+)</name>
        <dbReference type="ChEBI" id="CHEBI:18420"/>
    </ligand>
</feature>
<feature type="binding site" evidence="13">
    <location>
        <position position="108"/>
    </location>
    <ligand>
        <name>Zn(2+)</name>
        <dbReference type="ChEBI" id="CHEBI:29105"/>
    </ligand>
</feature>
<feature type="binding site" evidence="11">
    <location>
        <begin position="12"/>
        <end position="14"/>
    </location>
    <ligand>
        <name>substrate</name>
    </ligand>
</feature>
<feature type="active site" description="Nucleophile" evidence="10">
    <location>
        <position position="12"/>
    </location>
</feature>
<feature type="binding site" evidence="13">
    <location>
        <position position="110"/>
    </location>
    <ligand>
        <name>Zn(2+)</name>
        <dbReference type="ChEBI" id="CHEBI:29105"/>
    </ligand>
</feature>
<feature type="binding site" evidence="13">
    <location>
        <position position="137"/>
    </location>
    <ligand>
        <name>Mg(2+)</name>
        <dbReference type="ChEBI" id="CHEBI:18420"/>
    </ligand>
</feature>
<feature type="binding site" evidence="11">
    <location>
        <begin position="111"/>
        <end position="112"/>
    </location>
    <ligand>
        <name>substrate</name>
    </ligand>
</feature>
<dbReference type="PANTHER" id="PTHR42891">
    <property type="entry name" value="D-GLYCERO-BETA-D-MANNO-HEPTOSE-1,7-BISPHOSPHATE 7-PHOSPHATASE"/>
    <property type="match status" value="1"/>
</dbReference>
<dbReference type="Gene3D" id="3.40.50.1000">
    <property type="entry name" value="HAD superfamily/HAD-like"/>
    <property type="match status" value="1"/>
</dbReference>
<feature type="binding site" evidence="13">
    <location>
        <position position="14"/>
    </location>
    <ligand>
        <name>Mg(2+)</name>
        <dbReference type="ChEBI" id="CHEBI:18420"/>
    </ligand>
</feature>
<evidence type="ECO:0000256" key="2">
    <source>
        <dbReference type="ARBA" id="ARBA00022490"/>
    </source>
</evidence>
<sequence>MLQKKYPAVFLDRDGTINVERDYLYRTEDFCFIDGADKAIRQLNDAGFVVVVVTNQSGVARGYYGEKDVERLHEYLSQQLAEIGAHVDGYYYCPHHPQSGQSPYVQECDCRKGKPGMLLQAARELDIDLSRSWMVGDKKADVDAGLAAGCRPVLVRTGHGESECHKIEADQVPVCDDLSAAVALILSNLLNK</sequence>
<keyword evidence="2 9" id="KW-0963">Cytoplasm</keyword>
<dbReference type="Proteomes" id="UP000005695">
    <property type="component" value="Unassembled WGS sequence"/>
</dbReference>
<accession>Q1JY70</accession>
<evidence type="ECO:0000313" key="14">
    <source>
        <dbReference type="EMBL" id="EAT15126.1"/>
    </source>
</evidence>
<keyword evidence="15" id="KW-1185">Reference proteome</keyword>
<evidence type="ECO:0000256" key="1">
    <source>
        <dbReference type="ARBA" id="ARBA00004496"/>
    </source>
</evidence>
<dbReference type="NCBIfam" id="TIGR00213">
    <property type="entry name" value="GmhB_yaeD"/>
    <property type="match status" value="1"/>
</dbReference>
<comment type="subcellular location">
    <subcellularLocation>
        <location evidence="1 9">Cytoplasm</location>
    </subcellularLocation>
</comment>
<dbReference type="GO" id="GO:0005737">
    <property type="term" value="C:cytoplasm"/>
    <property type="evidence" value="ECO:0007669"/>
    <property type="project" value="UniProtKB-SubCell"/>
</dbReference>
<evidence type="ECO:0000256" key="5">
    <source>
        <dbReference type="ARBA" id="ARBA00022833"/>
    </source>
</evidence>
<keyword evidence="13" id="KW-0460">Magnesium</keyword>
<evidence type="ECO:0000256" key="4">
    <source>
        <dbReference type="ARBA" id="ARBA00022801"/>
    </source>
</evidence>
<evidence type="ECO:0000256" key="13">
    <source>
        <dbReference type="PIRSR" id="PIRSR004682-4"/>
    </source>
</evidence>
<evidence type="ECO:0000313" key="15">
    <source>
        <dbReference type="Proteomes" id="UP000005695"/>
    </source>
</evidence>
<protein>
    <recommendedName>
        <fullName evidence="7 9">D,D-heptose 1,7-bisphosphate phosphatase</fullName>
        <ecNumber evidence="9">3.1.3.-</ecNumber>
    </recommendedName>
</protein>
<dbReference type="AlphaFoldDB" id="Q1JY70"/>
<dbReference type="NCBIfam" id="TIGR01662">
    <property type="entry name" value="HAD-SF-IIIA"/>
    <property type="match status" value="1"/>
</dbReference>
<feature type="site" description="Stabilizes the phosphoryl group" evidence="12">
    <location>
        <position position="111"/>
    </location>
</feature>
<dbReference type="NCBIfam" id="TIGR01656">
    <property type="entry name" value="Histidinol-ppas"/>
    <property type="match status" value="1"/>
</dbReference>
<evidence type="ECO:0000256" key="9">
    <source>
        <dbReference type="PIRNR" id="PIRNR004682"/>
    </source>
</evidence>
<comment type="cofactor">
    <cofactor evidence="13">
        <name>Mg(2+)</name>
        <dbReference type="ChEBI" id="CHEBI:18420"/>
    </cofactor>
</comment>
<reference evidence="14" key="1">
    <citation type="submission" date="2006-05" db="EMBL/GenBank/DDBJ databases">
        <title>Annotation of the draft genome assembly of Desulfuromonas acetoxidans DSM 684.</title>
        <authorList>
            <consortium name="US DOE Joint Genome Institute (JGI-ORNL)"/>
            <person name="Larimer F."/>
            <person name="Land M."/>
            <person name="Hauser L."/>
        </authorList>
    </citation>
    <scope>NUCLEOTIDE SEQUENCE [LARGE SCALE GENOMIC DNA]</scope>
    <source>
        <strain evidence="14">DSM 684</strain>
    </source>
</reference>
<feature type="active site" description="Proton donor" evidence="10">
    <location>
        <position position="14"/>
    </location>
</feature>
<dbReference type="InterPro" id="IPR036412">
    <property type="entry name" value="HAD-like_sf"/>
</dbReference>